<name>A0ACC8ELV4_9PEZI</name>
<dbReference type="EMBL" id="KV748263">
    <property type="protein sequence ID" value="OCK87334.1"/>
    <property type="molecule type" value="Genomic_DNA"/>
</dbReference>
<accession>A0ACC8ELV4</accession>
<protein>
    <submittedName>
        <fullName evidence="1">Uncharacterized protein</fullName>
    </submittedName>
</protein>
<gene>
    <name evidence="1" type="ORF">K441DRAFT_671032</name>
</gene>
<reference evidence="1 2" key="1">
    <citation type="journal article" date="2016" name="Nat. Commun.">
        <title>Ectomycorrhizal ecology is imprinted in the genome of the dominant symbiotic fungus Cenococcum geophilum.</title>
        <authorList>
            <consortium name="DOE Joint Genome Institute"/>
            <person name="Peter M."/>
            <person name="Kohler A."/>
            <person name="Ohm R.A."/>
            <person name="Kuo A."/>
            <person name="Krutzmann J."/>
            <person name="Morin E."/>
            <person name="Arend M."/>
            <person name="Barry K.W."/>
            <person name="Binder M."/>
            <person name="Choi C."/>
            <person name="Clum A."/>
            <person name="Copeland A."/>
            <person name="Grisel N."/>
            <person name="Haridas S."/>
            <person name="Kipfer T."/>
            <person name="LaButti K."/>
            <person name="Lindquist E."/>
            <person name="Lipzen A."/>
            <person name="Maire R."/>
            <person name="Meier B."/>
            <person name="Mihaltcheva S."/>
            <person name="Molinier V."/>
            <person name="Murat C."/>
            <person name="Poggeler S."/>
            <person name="Quandt C.A."/>
            <person name="Sperisen C."/>
            <person name="Tritt A."/>
            <person name="Tisserant E."/>
            <person name="Crous P.W."/>
            <person name="Henrissat B."/>
            <person name="Nehls U."/>
            <person name="Egli S."/>
            <person name="Spatafora J.W."/>
            <person name="Grigoriev I.V."/>
            <person name="Martin F.M."/>
        </authorList>
    </citation>
    <scope>NUCLEOTIDE SEQUENCE [LARGE SCALE GENOMIC DNA]</scope>
    <source>
        <strain evidence="1 2">1.58</strain>
    </source>
</reference>
<feature type="non-terminal residue" evidence="1">
    <location>
        <position position="56"/>
    </location>
</feature>
<sequence length="56" mass="6400">MASHPVSGYVLERLGCYINRLRTLEGEGFGIHVSSSKLVDVCDDRYWMTTEPIKRL</sequence>
<keyword evidence="2" id="KW-1185">Reference proteome</keyword>
<dbReference type="Proteomes" id="UP000250078">
    <property type="component" value="Unassembled WGS sequence"/>
</dbReference>
<organism evidence="1 2">
    <name type="scientific">Cenococcum geophilum 1.58</name>
    <dbReference type="NCBI Taxonomy" id="794803"/>
    <lineage>
        <taxon>Eukaryota</taxon>
        <taxon>Fungi</taxon>
        <taxon>Dikarya</taxon>
        <taxon>Ascomycota</taxon>
        <taxon>Pezizomycotina</taxon>
        <taxon>Dothideomycetes</taxon>
        <taxon>Pleosporomycetidae</taxon>
        <taxon>Gloniales</taxon>
        <taxon>Gloniaceae</taxon>
        <taxon>Cenococcum</taxon>
    </lineage>
</organism>
<evidence type="ECO:0000313" key="1">
    <source>
        <dbReference type="EMBL" id="OCK87334.1"/>
    </source>
</evidence>
<proteinExistence type="predicted"/>
<evidence type="ECO:0000313" key="2">
    <source>
        <dbReference type="Proteomes" id="UP000250078"/>
    </source>
</evidence>